<feature type="domain" description="Pyruvate flavodoxin/ferredoxin oxidoreductase pyrimidine binding" evidence="3">
    <location>
        <begin position="36"/>
        <end position="258"/>
    </location>
</feature>
<evidence type="ECO:0000259" key="4">
    <source>
        <dbReference type="Pfam" id="PF17147"/>
    </source>
</evidence>
<dbReference type="FunFam" id="3.40.50.970:FF:000012">
    <property type="entry name" value="Pyruvate:ferredoxin (Flavodoxin) oxidoreductase"/>
    <property type="match status" value="1"/>
</dbReference>
<dbReference type="eggNOG" id="COG0674">
    <property type="taxonomic scope" value="Bacteria"/>
</dbReference>
<feature type="domain" description="Pyruvate/ketoisovalerate oxidoreductase catalytic" evidence="2">
    <location>
        <begin position="443"/>
        <end position="640"/>
    </location>
</feature>
<dbReference type="Gene3D" id="3.40.920.10">
    <property type="entry name" value="Pyruvate-ferredoxin oxidoreductase, PFOR, domain III"/>
    <property type="match status" value="1"/>
</dbReference>
<dbReference type="RefSeq" id="WP_011713397.1">
    <property type="nucleotide sequence ID" value="NC_008576.1"/>
</dbReference>
<feature type="domain" description="Pyruvate:ferredoxin oxidoreductase core" evidence="4">
    <location>
        <begin position="280"/>
        <end position="361"/>
    </location>
</feature>
<keyword evidence="6" id="KW-1185">Reference proteome</keyword>
<dbReference type="SUPFAM" id="SSF52922">
    <property type="entry name" value="TK C-terminal domain-like"/>
    <property type="match status" value="1"/>
</dbReference>
<evidence type="ECO:0000256" key="1">
    <source>
        <dbReference type="ARBA" id="ARBA00023002"/>
    </source>
</evidence>
<protein>
    <submittedName>
        <fullName evidence="5">Pyruvate flavodoxin/ferredoxin oxidoreductase domain protein</fullName>
    </submittedName>
</protein>
<dbReference type="GO" id="GO:0006979">
    <property type="term" value="P:response to oxidative stress"/>
    <property type="evidence" value="ECO:0007669"/>
    <property type="project" value="TreeGrafter"/>
</dbReference>
<evidence type="ECO:0000259" key="3">
    <source>
        <dbReference type="Pfam" id="PF01855"/>
    </source>
</evidence>
<dbReference type="eggNOG" id="COG1014">
    <property type="taxonomic scope" value="Bacteria"/>
</dbReference>
<dbReference type="CDD" id="cd07034">
    <property type="entry name" value="TPP_PYR_PFOR_IOR-alpha_like"/>
    <property type="match status" value="1"/>
</dbReference>
<dbReference type="InterPro" id="IPR029061">
    <property type="entry name" value="THDP-binding"/>
</dbReference>
<dbReference type="SUPFAM" id="SSF53323">
    <property type="entry name" value="Pyruvate-ferredoxin oxidoreductase, PFOR, domain III"/>
    <property type="match status" value="1"/>
</dbReference>
<reference evidence="5 6" key="2">
    <citation type="journal article" date="2012" name="Int. J. Syst. Evol. Microbiol.">
        <title>Magnetococcus marinus gen. nov., sp. nov., a marine, magnetotactic bacterium that represents a novel lineage (Magnetococcaceae fam. nov.; Magnetococcales ord. nov.) at the base of the Alphaproteobacteria.</title>
        <authorList>
            <person name="Bazylinski D.A."/>
            <person name="Williams T.J."/>
            <person name="Lefevre C.T."/>
            <person name="Berg R.J."/>
            <person name="Zhang C.L."/>
            <person name="Bowser S.S."/>
            <person name="Dean A.J."/>
            <person name="Beveridge T.J."/>
        </authorList>
    </citation>
    <scope>NUCLEOTIDE SEQUENCE [LARGE SCALE GENOMIC DNA]</scope>
    <source>
        <strain evidence="6">ATCC BAA-1437 / JCM 17883 / MC-1</strain>
    </source>
</reference>
<name>A0L8F6_MAGMM</name>
<dbReference type="Gene3D" id="3.40.50.970">
    <property type="match status" value="1"/>
</dbReference>
<dbReference type="InterPro" id="IPR002880">
    <property type="entry name" value="Pyrv_Fd/Flavodoxin_OxRdtase_N"/>
</dbReference>
<dbReference type="EMBL" id="CP000471">
    <property type="protein sequence ID" value="ABK44249.1"/>
    <property type="molecule type" value="Genomic_DNA"/>
</dbReference>
<dbReference type="AlphaFoldDB" id="A0L8F6"/>
<keyword evidence="1" id="KW-0560">Oxidoreductase</keyword>
<dbReference type="PANTHER" id="PTHR32154">
    <property type="entry name" value="PYRUVATE-FLAVODOXIN OXIDOREDUCTASE-RELATED"/>
    <property type="match status" value="1"/>
</dbReference>
<dbReference type="InterPro" id="IPR002869">
    <property type="entry name" value="Pyrv_flavodox_OxRed_cen"/>
</dbReference>
<dbReference type="PANTHER" id="PTHR32154:SF0">
    <property type="entry name" value="PYRUVATE-FLAVODOXIN OXIDOREDUCTASE-RELATED"/>
    <property type="match status" value="1"/>
</dbReference>
<accession>A0L8F6</accession>
<dbReference type="KEGG" id="mgm:Mmc1_1741"/>
<dbReference type="InterPro" id="IPR050722">
    <property type="entry name" value="Pyruvate:ferred/Flavod_OxRd"/>
</dbReference>
<evidence type="ECO:0000259" key="2">
    <source>
        <dbReference type="Pfam" id="PF01558"/>
    </source>
</evidence>
<dbReference type="HOGENOM" id="CLU_405866_0_0_5"/>
<organism evidence="5 6">
    <name type="scientific">Magnetococcus marinus (strain ATCC BAA-1437 / JCM 17883 / MC-1)</name>
    <dbReference type="NCBI Taxonomy" id="156889"/>
    <lineage>
        <taxon>Bacteria</taxon>
        <taxon>Pseudomonadati</taxon>
        <taxon>Pseudomonadota</taxon>
        <taxon>Magnetococcia</taxon>
        <taxon>Magnetococcales</taxon>
        <taxon>Magnetococcaceae</taxon>
        <taxon>Magnetococcus</taxon>
    </lineage>
</organism>
<dbReference type="Pfam" id="PF01855">
    <property type="entry name" value="POR_N"/>
    <property type="match status" value="1"/>
</dbReference>
<keyword evidence="5" id="KW-0670">Pyruvate</keyword>
<dbReference type="InterPro" id="IPR019752">
    <property type="entry name" value="Pyrv/ketoisovalerate_OxRed_cat"/>
</dbReference>
<dbReference type="SUPFAM" id="SSF52518">
    <property type="entry name" value="Thiamin diphosphate-binding fold (THDP-binding)"/>
    <property type="match status" value="1"/>
</dbReference>
<dbReference type="InterPro" id="IPR033412">
    <property type="entry name" value="PFOR_II"/>
</dbReference>
<dbReference type="InterPro" id="IPR009014">
    <property type="entry name" value="Transketo_C/PFOR_II"/>
</dbReference>
<dbReference type="GO" id="GO:0016903">
    <property type="term" value="F:oxidoreductase activity, acting on the aldehyde or oxo group of donors"/>
    <property type="evidence" value="ECO:0007669"/>
    <property type="project" value="InterPro"/>
</dbReference>
<dbReference type="OrthoDB" id="9794954at2"/>
<gene>
    <name evidence="5" type="ordered locus">Mmc1_1741</name>
</gene>
<evidence type="ECO:0000313" key="5">
    <source>
        <dbReference type="EMBL" id="ABK44249.1"/>
    </source>
</evidence>
<dbReference type="Pfam" id="PF01558">
    <property type="entry name" value="POR"/>
    <property type="match status" value="1"/>
</dbReference>
<dbReference type="Proteomes" id="UP000002586">
    <property type="component" value="Chromosome"/>
</dbReference>
<evidence type="ECO:0000313" key="6">
    <source>
        <dbReference type="Proteomes" id="UP000002586"/>
    </source>
</evidence>
<reference evidence="6" key="1">
    <citation type="journal article" date="2009" name="Appl. Environ. Microbiol.">
        <title>Complete genome sequence of the chemolithoautotrophic marine magnetotactic coccus strain MC-1.</title>
        <authorList>
            <person name="Schubbe S."/>
            <person name="Williams T.J."/>
            <person name="Xie G."/>
            <person name="Kiss H.E."/>
            <person name="Brettin T.S."/>
            <person name="Martinez D."/>
            <person name="Ross C.A."/>
            <person name="Schuler D."/>
            <person name="Cox B.L."/>
            <person name="Nealson K.H."/>
            <person name="Bazylinski D.A."/>
        </authorList>
    </citation>
    <scope>NUCLEOTIDE SEQUENCE [LARGE SCALE GENOMIC DNA]</scope>
    <source>
        <strain evidence="6">ATCC BAA-1437 / JCM 17883 / MC-1</strain>
    </source>
</reference>
<dbReference type="Gene3D" id="3.40.50.920">
    <property type="match status" value="1"/>
</dbReference>
<dbReference type="Pfam" id="PF17147">
    <property type="entry name" value="PFOR_II"/>
    <property type="match status" value="1"/>
</dbReference>
<dbReference type="STRING" id="156889.Mmc1_1741"/>
<sequence length="677" mass="73636">MATLKADDQQAFPYPGIPGTGDGSDAIAYVETRATDGAAAYPITSSTIMGQNYQVAVANGFKNVWGNELAWLELESEHSSASACEGYALAGGRVTNFTSGQGLILMKEVLYTIAGKRLPQVLNVAARALTHQGLNVHAGHDDVMGVADCNWGILFAQSVQASADLCMIARRASENALTPMMNVQDGFLISHTIENLNYPEDDLIREYLGNPRERIRNMFDPEAPLQTGVVQNQDAYMQGKVAQRAYYDELAGHIEEAMAEFYRLTGRKYGLVDAVSMEDADYAIIAMGTTAETAMSTIQLARSKGIKLGVVNVTCYRPFPAIQLVQAIKNCKAVAVIERCDVPTMVDNPLTTDIEASLAKAAMGIEGFDALTTMPYVFSGTAGLGSRDVTPGHMLAVVTNMQKGKEGKRFFSLGIEHETALHPEEEPDVRPQGSFSVRAHSVGGFGSVTTNKVIATMLGDIFGFRVQAAPKYGSEKKGLPTNTYLTVTPTGKILTHCELQQVDFVPLMDPTTWFMGNPLVGLADGGIVFQHTDEPNAQALWDSLPPYAKYFMQSNKIKFYGVDTIDIARESCLSDPSLIQRFQGVVLLGVFLRVTPFQKNAGLSSEDLFAAVRKPLTKYFGKRGQKVVDDNLEAVKRGYDRVMEVTQAIMDATPADELAAGKEEWEAKGKDVNAFFI</sequence>
<proteinExistence type="predicted"/>